<reference evidence="3" key="1">
    <citation type="journal article" date="2023" name="Microbiol Resour">
        <title>Genome Sequences of Rhodoplanes serenus and Two Thermotolerant Strains, Rhodoplanes tepidamans and 'Rhodoplanes cryptolactis,' Further Refine the Genus.</title>
        <authorList>
            <person name="Rayyan A.A."/>
            <person name="Kyndt J.A."/>
        </authorList>
    </citation>
    <scope>NUCLEOTIDE SEQUENCE</scope>
    <source>
        <strain evidence="3">DSM 9987</strain>
    </source>
</reference>
<dbReference type="RefSeq" id="WP_272777802.1">
    <property type="nucleotide sequence ID" value="NZ_JAQQLI010000021.1"/>
</dbReference>
<evidence type="ECO:0000313" key="4">
    <source>
        <dbReference type="Proteomes" id="UP001165652"/>
    </source>
</evidence>
<comment type="similarity">
    <text evidence="1">Belongs to the UPF0065 (bug) family.</text>
</comment>
<dbReference type="PANTHER" id="PTHR42928">
    <property type="entry name" value="TRICARBOXYLATE-BINDING PROTEIN"/>
    <property type="match status" value="1"/>
</dbReference>
<dbReference type="EMBL" id="JAQQLI010000021">
    <property type="protein sequence ID" value="MDC7786960.1"/>
    <property type="molecule type" value="Genomic_DNA"/>
</dbReference>
<protein>
    <submittedName>
        <fullName evidence="3">Tripartite tricarboxylate transporter substrate binding protein</fullName>
    </submittedName>
</protein>
<reference evidence="3" key="2">
    <citation type="submission" date="2023-02" db="EMBL/GenBank/DDBJ databases">
        <authorList>
            <person name="Rayyan A."/>
            <person name="Meyer T."/>
            <person name="Kyndt J.A."/>
        </authorList>
    </citation>
    <scope>NUCLEOTIDE SEQUENCE</scope>
    <source>
        <strain evidence="3">DSM 9987</strain>
    </source>
</reference>
<dbReference type="Gene3D" id="3.40.190.150">
    <property type="entry name" value="Bordetella uptake gene, domain 1"/>
    <property type="match status" value="1"/>
</dbReference>
<dbReference type="CDD" id="cd07012">
    <property type="entry name" value="PBP2_Bug_TTT"/>
    <property type="match status" value="1"/>
</dbReference>
<dbReference type="Gene3D" id="3.40.190.10">
    <property type="entry name" value="Periplasmic binding protein-like II"/>
    <property type="match status" value="1"/>
</dbReference>
<dbReference type="SUPFAM" id="SSF53850">
    <property type="entry name" value="Periplasmic binding protein-like II"/>
    <property type="match status" value="1"/>
</dbReference>
<dbReference type="PROSITE" id="PS51318">
    <property type="entry name" value="TAT"/>
    <property type="match status" value="1"/>
</dbReference>
<dbReference type="Proteomes" id="UP001165652">
    <property type="component" value="Unassembled WGS sequence"/>
</dbReference>
<name>A0ABT5JBA3_RHOTP</name>
<dbReference type="Pfam" id="PF03401">
    <property type="entry name" value="TctC"/>
    <property type="match status" value="1"/>
</dbReference>
<evidence type="ECO:0000313" key="3">
    <source>
        <dbReference type="EMBL" id="MDC7786960.1"/>
    </source>
</evidence>
<organism evidence="3 4">
    <name type="scientific">Rhodoplanes tepidamans</name>
    <name type="common">Rhodoplanes cryptolactis</name>
    <dbReference type="NCBI Taxonomy" id="200616"/>
    <lineage>
        <taxon>Bacteria</taxon>
        <taxon>Pseudomonadati</taxon>
        <taxon>Pseudomonadota</taxon>
        <taxon>Alphaproteobacteria</taxon>
        <taxon>Hyphomicrobiales</taxon>
        <taxon>Nitrobacteraceae</taxon>
        <taxon>Rhodoplanes</taxon>
    </lineage>
</organism>
<feature type="chain" id="PRO_5046586717" evidence="2">
    <location>
        <begin position="21"/>
        <end position="322"/>
    </location>
</feature>
<dbReference type="InterPro" id="IPR042100">
    <property type="entry name" value="Bug_dom1"/>
</dbReference>
<sequence>MTTHAFTRRTLLAAAGLSLAAPAVLRAQTYPSRPIELYVGFAPGGGTDITARTFAKFLETELGGSVLVVNKPGASGEIALAQVARAEPDGHTLGITNMPGFVTIPIERKAQYRLDDFHLVANLVADSSAFSVAPDSPIRTVEDLVKAAKARPGQITFGSTGVGTDDHLALVLFEDATGTKLNHIAFRGAGPLATALVGKHVDVAGLNVGEAVPQGANLRIVAQAGATRSRFAPGVPTFRELEIGIEMGSERGLVAPRGLDPRIAERLARAVAKVFETPDFLARIEQQYTEAAYRPGPAWRDGIAAADARFRTLWQSHPWSSS</sequence>
<evidence type="ECO:0000256" key="2">
    <source>
        <dbReference type="SAM" id="SignalP"/>
    </source>
</evidence>
<dbReference type="PIRSF" id="PIRSF017082">
    <property type="entry name" value="YflP"/>
    <property type="match status" value="1"/>
</dbReference>
<proteinExistence type="inferred from homology"/>
<evidence type="ECO:0000256" key="1">
    <source>
        <dbReference type="ARBA" id="ARBA00006987"/>
    </source>
</evidence>
<comment type="caution">
    <text evidence="3">The sequence shown here is derived from an EMBL/GenBank/DDBJ whole genome shotgun (WGS) entry which is preliminary data.</text>
</comment>
<feature type="signal peptide" evidence="2">
    <location>
        <begin position="1"/>
        <end position="20"/>
    </location>
</feature>
<dbReference type="PANTHER" id="PTHR42928:SF5">
    <property type="entry name" value="BLR1237 PROTEIN"/>
    <property type="match status" value="1"/>
</dbReference>
<gene>
    <name evidence="3" type="ORF">PQJ73_14800</name>
</gene>
<keyword evidence="2" id="KW-0732">Signal</keyword>
<dbReference type="InterPro" id="IPR006311">
    <property type="entry name" value="TAT_signal"/>
</dbReference>
<accession>A0ABT5JBA3</accession>
<dbReference type="InterPro" id="IPR005064">
    <property type="entry name" value="BUG"/>
</dbReference>
<keyword evidence="4" id="KW-1185">Reference proteome</keyword>